<dbReference type="PANTHER" id="PTHR31624:SF4">
    <property type="entry name" value="CHROMOSOME 16 OPEN READING FRAME 72"/>
    <property type="match status" value="1"/>
</dbReference>
<organism evidence="4 5">
    <name type="scientific">Artemia franciscana</name>
    <name type="common">Brine shrimp</name>
    <name type="synonym">Artemia sanfranciscana</name>
    <dbReference type="NCBI Taxonomy" id="6661"/>
    <lineage>
        <taxon>Eukaryota</taxon>
        <taxon>Metazoa</taxon>
        <taxon>Ecdysozoa</taxon>
        <taxon>Arthropoda</taxon>
        <taxon>Crustacea</taxon>
        <taxon>Branchiopoda</taxon>
        <taxon>Anostraca</taxon>
        <taxon>Artemiidae</taxon>
        <taxon>Artemia</taxon>
    </lineage>
</organism>
<proteinExistence type="predicted"/>
<evidence type="ECO:0000256" key="3">
    <source>
        <dbReference type="SAM" id="MobiDB-lite"/>
    </source>
</evidence>
<comment type="subcellular location">
    <subcellularLocation>
        <location evidence="1">Nucleus</location>
    </subcellularLocation>
</comment>
<gene>
    <name evidence="4" type="ORF">QYM36_008821</name>
</gene>
<dbReference type="EMBL" id="JAVRJZ010000013">
    <property type="protein sequence ID" value="KAK2714383.1"/>
    <property type="molecule type" value="Genomic_DNA"/>
</dbReference>
<sequence length="153" mass="17247">MEGYGPFSASTSIISVSNDSVRISMDKGIQVGYQRRNKEKAQWAKRKRRNIKRDELLSFLAGKPPPPPHSSSSYDDSGETPPSCQQQQSVAASSEKSKKKSKVQEKFGWRKVDIEKVDLSWKGKPRQGSGILETPLKCFPKFFDNELIELIVD</sequence>
<comment type="caution">
    <text evidence="4">The sequence shown here is derived from an EMBL/GenBank/DDBJ whole genome shotgun (WGS) entry which is preliminary data.</text>
</comment>
<accession>A0AA88HNJ6</accession>
<evidence type="ECO:0000256" key="1">
    <source>
        <dbReference type="ARBA" id="ARBA00004123"/>
    </source>
</evidence>
<dbReference type="AlphaFoldDB" id="A0AA88HNJ6"/>
<keyword evidence="5" id="KW-1185">Reference proteome</keyword>
<feature type="compositionally biased region" description="Low complexity" evidence="3">
    <location>
        <begin position="85"/>
        <end position="94"/>
    </location>
</feature>
<feature type="compositionally biased region" description="Basic residues" evidence="3">
    <location>
        <begin position="35"/>
        <end position="51"/>
    </location>
</feature>
<dbReference type="GO" id="GO:0005634">
    <property type="term" value="C:nucleus"/>
    <property type="evidence" value="ECO:0007669"/>
    <property type="project" value="UniProtKB-SubCell"/>
</dbReference>
<keyword evidence="2" id="KW-0539">Nucleus</keyword>
<evidence type="ECO:0000256" key="2">
    <source>
        <dbReference type="ARBA" id="ARBA00023242"/>
    </source>
</evidence>
<feature type="region of interest" description="Disordered" evidence="3">
    <location>
        <begin position="33"/>
        <end position="105"/>
    </location>
</feature>
<evidence type="ECO:0000313" key="5">
    <source>
        <dbReference type="Proteomes" id="UP001187531"/>
    </source>
</evidence>
<protein>
    <submittedName>
        <fullName evidence="4">Uncharacterized protein</fullName>
    </submittedName>
</protein>
<dbReference type="Pfam" id="PF15251">
    <property type="entry name" value="TAPR1-like"/>
    <property type="match status" value="1"/>
</dbReference>
<name>A0AA88HNJ6_ARTSF</name>
<evidence type="ECO:0000313" key="4">
    <source>
        <dbReference type="EMBL" id="KAK2714383.1"/>
    </source>
</evidence>
<dbReference type="Proteomes" id="UP001187531">
    <property type="component" value="Unassembled WGS sequence"/>
</dbReference>
<dbReference type="InterPro" id="IPR040308">
    <property type="entry name" value="HAPR1"/>
</dbReference>
<dbReference type="InterPro" id="IPR029196">
    <property type="entry name" value="HAPSTR1-like"/>
</dbReference>
<dbReference type="PANTHER" id="PTHR31624">
    <property type="entry name" value="UPF0472 PROTEIN C16ORF72"/>
    <property type="match status" value="1"/>
</dbReference>
<reference evidence="4" key="1">
    <citation type="submission" date="2023-07" db="EMBL/GenBank/DDBJ databases">
        <title>Chromosome-level genome assembly of Artemia franciscana.</title>
        <authorList>
            <person name="Jo E."/>
        </authorList>
    </citation>
    <scope>NUCLEOTIDE SEQUENCE</scope>
    <source>
        <tissue evidence="4">Whole body</tissue>
    </source>
</reference>